<evidence type="ECO:0000313" key="3">
    <source>
        <dbReference type="Proteomes" id="UP000091956"/>
    </source>
</evidence>
<reference evidence="3" key="2">
    <citation type="journal article" date="2018" name="Nat. Commun.">
        <title>Extreme sensitivity to ultraviolet light in the fungal pathogen causing white-nose syndrome of bats.</title>
        <authorList>
            <person name="Palmer J.M."/>
            <person name="Drees K.P."/>
            <person name="Foster J.T."/>
            <person name="Lindner D.L."/>
        </authorList>
    </citation>
    <scope>NUCLEOTIDE SEQUENCE [LARGE SCALE GENOMIC DNA]</scope>
    <source>
        <strain evidence="3">UAMH 10579</strain>
    </source>
</reference>
<dbReference type="GO" id="GO:0003723">
    <property type="term" value="F:RNA binding"/>
    <property type="evidence" value="ECO:0007669"/>
    <property type="project" value="InterPro"/>
</dbReference>
<dbReference type="PANTHER" id="PTHR23355">
    <property type="entry name" value="RIBONUCLEASE"/>
    <property type="match status" value="1"/>
</dbReference>
<sequence length="1083" mass="119521">MDVSRNVAKTVASRSANWTTRIIGTTATSSSTFSHSAPLFNNRGIITLPSNVRHGRHSLISSNTGYTFINKTFCSRGLQTISSPKATSQSTQLAQEGGNLEASAVSVDNALPFPKVPQPPKLPIRERLRRWEAENISEVPVLNVSFDQDHAKHGEVTNLYTRPVEGDQIREVDDGQQLEDPPLPLFEGGDLVGFGSERSFLLRGDLVELRTSDGLRIELAIFVRELGIQSQFYTMSGRWVHKVSRNARFFVPNFVSPEEVDPLIAYLPDADVPEAIQDRLQSFENALPRSIGAPLLQKMADFGHEADAVYRENLDTLDNAYNIVALPQQVRHVSLPRLTKEILKLPRNTNTESIAPATLYAVYRTIMNEGMGFSVQTAGNTRSWGLFEIVPRRIIDSIKMVTRIIRSWQVHTVTSARDGESEIRPLGQFMAEFESFLETARRAIDVSRKSRASTMSGQVGPAGAVVDPGGPVKFIEQHFDTSDLKYIRFMKCWVAWDTFSHSSPMNGIGSAILRATGRYDVQSLNRSTGWQFLQEIGIIAPWETKASFELRLPGYGYYKHAMTEKQSGKEPEDGLAGMRKDWKEQTVYCIDDTGAHEIDDGVSIEASETEGQHWVHIHVADPGSVFGLDSYPARRAKEAIQTVYMPDRVIPMLPDSIVQEKLSLAPNRPTLTFSAKMNEKGVMIDHKITAGTIRKVVYLTPATLAELLGNKVTDPKEVLAVGDSETITSFNDGVMHRDMASLDSLSASDKANLKLLASLGDARRKYSLLRGGIDLNNARASVIVKIDKDIDVDCYNSPRNSTHVHSDPFISISIPPASDDGPSIYGPVTNLMTLGGEIAAAWCSARNIPIIYRVTQAHPDKPDPGAFFRANVLPYVLRGESVPKNVQSAYVMAQGPVLPSSVPGPHVALGVEMYTKCTSPLRRYSDLLAHWQIQAALLEEAKIGESLVGSSREDYLPFNKVKVDGLIPKMEGREKALGAARRGAERSWALQAVLRGWKFGQSKGWRDEWEFRVLGMMGGMVNGFVDGLGLMAMMDMPAGMEPDDIGEGDVFTARIKKVSPYEKSLLMEPVTRVSTAGSVEQGE</sequence>
<dbReference type="Pfam" id="PF00773">
    <property type="entry name" value="RNB"/>
    <property type="match status" value="1"/>
</dbReference>
<dbReference type="PANTHER" id="PTHR23355:SF65">
    <property type="entry name" value="EXORIBONUCLEASE CYT-4, PUTATIVE (AFU_ORTHOLOGUE AFUA_7G01550)-RELATED"/>
    <property type="match status" value="1"/>
</dbReference>
<name>A0A1B8GJV7_9PEZI</name>
<dbReference type="AlphaFoldDB" id="A0A1B8GJV7"/>
<dbReference type="GO" id="GO:0000932">
    <property type="term" value="C:P-body"/>
    <property type="evidence" value="ECO:0007669"/>
    <property type="project" value="TreeGrafter"/>
</dbReference>
<dbReference type="GO" id="GO:0000175">
    <property type="term" value="F:3'-5'-RNA exonuclease activity"/>
    <property type="evidence" value="ECO:0007669"/>
    <property type="project" value="TreeGrafter"/>
</dbReference>
<dbReference type="STRING" id="342668.A0A1B8GJV7"/>
<proteinExistence type="predicted"/>
<dbReference type="Proteomes" id="UP000091956">
    <property type="component" value="Unassembled WGS sequence"/>
</dbReference>
<gene>
    <name evidence="2" type="ORF">VE01_06871</name>
</gene>
<evidence type="ECO:0000313" key="2">
    <source>
        <dbReference type="EMBL" id="OBT96108.1"/>
    </source>
</evidence>
<dbReference type="Pfam" id="PF23214">
    <property type="entry name" value="SH3_CYT4"/>
    <property type="match status" value="1"/>
</dbReference>
<dbReference type="SUPFAM" id="SSF50249">
    <property type="entry name" value="Nucleic acid-binding proteins"/>
    <property type="match status" value="1"/>
</dbReference>
<dbReference type="EMBL" id="KV460230">
    <property type="protein sequence ID" value="OBT96108.1"/>
    <property type="molecule type" value="Genomic_DNA"/>
</dbReference>
<dbReference type="InterPro" id="IPR056625">
    <property type="entry name" value="SH3_CYT4"/>
</dbReference>
<dbReference type="InterPro" id="IPR057912">
    <property type="entry name" value="OB_CYT4_C"/>
</dbReference>
<dbReference type="InterPro" id="IPR050180">
    <property type="entry name" value="RNR_Ribonuclease"/>
</dbReference>
<dbReference type="GeneID" id="28840257"/>
<dbReference type="OrthoDB" id="2285229at2759"/>
<dbReference type="Pfam" id="PF25522">
    <property type="entry name" value="OB_cyt-4"/>
    <property type="match status" value="1"/>
</dbReference>
<dbReference type="Pfam" id="PF23216">
    <property type="entry name" value="WHD_CYT4"/>
    <property type="match status" value="1"/>
</dbReference>
<reference evidence="2 3" key="1">
    <citation type="submission" date="2016-03" db="EMBL/GenBank/DDBJ databases">
        <title>Comparative genomics of Pseudogymnoascus destructans, the fungus causing white-nose syndrome of bats.</title>
        <authorList>
            <person name="Palmer J.M."/>
            <person name="Drees K.P."/>
            <person name="Foster J.T."/>
            <person name="Lindner D.L."/>
        </authorList>
    </citation>
    <scope>NUCLEOTIDE SEQUENCE [LARGE SCALE GENOMIC DNA]</scope>
    <source>
        <strain evidence="2 3">UAMH 10579</strain>
    </source>
</reference>
<dbReference type="RefSeq" id="XP_018129841.1">
    <property type="nucleotide sequence ID" value="XM_018276310.2"/>
</dbReference>
<evidence type="ECO:0000259" key="1">
    <source>
        <dbReference type="SMART" id="SM00955"/>
    </source>
</evidence>
<dbReference type="InterPro" id="IPR001900">
    <property type="entry name" value="RNase_II/R"/>
</dbReference>
<accession>A0A1B8GJV7</accession>
<dbReference type="InterPro" id="IPR012340">
    <property type="entry name" value="NA-bd_OB-fold"/>
</dbReference>
<dbReference type="SMART" id="SM00955">
    <property type="entry name" value="RNB"/>
    <property type="match status" value="1"/>
</dbReference>
<organism evidence="2 3">
    <name type="scientific">Pseudogymnoascus verrucosus</name>
    <dbReference type="NCBI Taxonomy" id="342668"/>
    <lineage>
        <taxon>Eukaryota</taxon>
        <taxon>Fungi</taxon>
        <taxon>Dikarya</taxon>
        <taxon>Ascomycota</taxon>
        <taxon>Pezizomycotina</taxon>
        <taxon>Leotiomycetes</taxon>
        <taxon>Thelebolales</taxon>
        <taxon>Thelebolaceae</taxon>
        <taxon>Pseudogymnoascus</taxon>
    </lineage>
</organism>
<feature type="domain" description="RNB" evidence="1">
    <location>
        <begin position="579"/>
        <end position="939"/>
    </location>
</feature>
<keyword evidence="3" id="KW-1185">Reference proteome</keyword>
<dbReference type="InterPro" id="IPR056624">
    <property type="entry name" value="WH_CYT4"/>
</dbReference>
<protein>
    <recommendedName>
        <fullName evidence="1">RNB domain-containing protein</fullName>
    </recommendedName>
</protein>
<dbReference type="GO" id="GO:0006402">
    <property type="term" value="P:mRNA catabolic process"/>
    <property type="evidence" value="ECO:0007669"/>
    <property type="project" value="TreeGrafter"/>
</dbReference>